<organism evidence="1">
    <name type="scientific">termite gut metagenome</name>
    <dbReference type="NCBI Taxonomy" id="433724"/>
    <lineage>
        <taxon>unclassified sequences</taxon>
        <taxon>metagenomes</taxon>
        <taxon>organismal metagenomes</taxon>
    </lineage>
</organism>
<reference evidence="1" key="1">
    <citation type="submission" date="2019-03" db="EMBL/GenBank/DDBJ databases">
        <title>Single cell metagenomics reveals metabolic interactions within the superorganism composed of flagellate Streblomastix strix and complex community of Bacteroidetes bacteria on its surface.</title>
        <authorList>
            <person name="Treitli S.C."/>
            <person name="Kolisko M."/>
            <person name="Husnik F."/>
            <person name="Keeling P."/>
            <person name="Hampl V."/>
        </authorList>
    </citation>
    <scope>NUCLEOTIDE SEQUENCE</scope>
    <source>
        <strain evidence="1">STM</strain>
    </source>
</reference>
<name>A0A5J4SD26_9ZZZZ</name>
<protein>
    <recommendedName>
        <fullName evidence="2">DUF4369 domain-containing protein</fullName>
    </recommendedName>
</protein>
<gene>
    <name evidence="1" type="ORF">EZS27_008678</name>
</gene>
<dbReference type="PROSITE" id="PS51257">
    <property type="entry name" value="PROKAR_LIPOPROTEIN"/>
    <property type="match status" value="1"/>
</dbReference>
<evidence type="ECO:0008006" key="2">
    <source>
        <dbReference type="Google" id="ProtNLM"/>
    </source>
</evidence>
<comment type="caution">
    <text evidence="1">The sequence shown here is derived from an EMBL/GenBank/DDBJ whole genome shotgun (WGS) entry which is preliminary data.</text>
</comment>
<proteinExistence type="predicted"/>
<dbReference type="EMBL" id="SNRY01000259">
    <property type="protein sequence ID" value="KAA6343642.1"/>
    <property type="molecule type" value="Genomic_DNA"/>
</dbReference>
<sequence length="131" mass="14752">MNFRYILLSMFILLFVSCYKDATISVTNNIGNVSIGSISYGNIYIGYKSLLPGETASEIISDGRDGVKFPMSAQLQFYMISGKNKVFLKSKEIYTLNADQHLKIVIDNNTEVVNPMKTTTEMDLKIMDDDK</sequence>
<dbReference type="AlphaFoldDB" id="A0A5J4SD26"/>
<accession>A0A5J4SD26</accession>
<evidence type="ECO:0000313" key="1">
    <source>
        <dbReference type="EMBL" id="KAA6343642.1"/>
    </source>
</evidence>